<dbReference type="Proteomes" id="UP000789901">
    <property type="component" value="Unassembled WGS sequence"/>
</dbReference>
<comment type="caution">
    <text evidence="2">The sequence shown here is derived from an EMBL/GenBank/DDBJ whole genome shotgun (WGS) entry which is preliminary data.</text>
</comment>
<evidence type="ECO:0000313" key="2">
    <source>
        <dbReference type="EMBL" id="CAG8856755.1"/>
    </source>
</evidence>
<reference evidence="2 3" key="1">
    <citation type="submission" date="2021-06" db="EMBL/GenBank/DDBJ databases">
        <authorList>
            <person name="Kallberg Y."/>
            <person name="Tangrot J."/>
            <person name="Rosling A."/>
        </authorList>
    </citation>
    <scope>NUCLEOTIDE SEQUENCE [LARGE SCALE GENOMIC DNA]</scope>
    <source>
        <strain evidence="2 3">120-4 pot B 10/14</strain>
    </source>
</reference>
<feature type="non-terminal residue" evidence="2">
    <location>
        <position position="1"/>
    </location>
</feature>
<name>A0ABN7XQM7_GIGMA</name>
<gene>
    <name evidence="2" type="ORF">GMARGA_LOCUS45576</name>
</gene>
<keyword evidence="3" id="KW-1185">Reference proteome</keyword>
<organism evidence="2 3">
    <name type="scientific">Gigaspora margarita</name>
    <dbReference type="NCBI Taxonomy" id="4874"/>
    <lineage>
        <taxon>Eukaryota</taxon>
        <taxon>Fungi</taxon>
        <taxon>Fungi incertae sedis</taxon>
        <taxon>Mucoromycota</taxon>
        <taxon>Glomeromycotina</taxon>
        <taxon>Glomeromycetes</taxon>
        <taxon>Diversisporales</taxon>
        <taxon>Gigasporaceae</taxon>
        <taxon>Gigaspora</taxon>
    </lineage>
</organism>
<sequence>QHSTTPEATNLTQSSQNQQFQTSYASILQSNNNDSRNKAQYQTTNTFFLPII</sequence>
<dbReference type="EMBL" id="CAJVQB010163534">
    <property type="protein sequence ID" value="CAG8856755.1"/>
    <property type="molecule type" value="Genomic_DNA"/>
</dbReference>
<feature type="compositionally biased region" description="Low complexity" evidence="1">
    <location>
        <begin position="9"/>
        <end position="20"/>
    </location>
</feature>
<proteinExistence type="predicted"/>
<accession>A0ABN7XQM7</accession>
<feature type="region of interest" description="Disordered" evidence="1">
    <location>
        <begin position="1"/>
        <end position="20"/>
    </location>
</feature>
<evidence type="ECO:0000313" key="3">
    <source>
        <dbReference type="Proteomes" id="UP000789901"/>
    </source>
</evidence>
<protein>
    <submittedName>
        <fullName evidence="2">6264_t:CDS:1</fullName>
    </submittedName>
</protein>
<evidence type="ECO:0000256" key="1">
    <source>
        <dbReference type="SAM" id="MobiDB-lite"/>
    </source>
</evidence>